<dbReference type="EMBL" id="KY825223">
    <property type="protein sequence ID" value="ARS00897.1"/>
    <property type="molecule type" value="Genomic_DNA"/>
</dbReference>
<feature type="binding site" evidence="16">
    <location>
        <position position="198"/>
    </location>
    <ligand>
        <name>a ubiquinone</name>
        <dbReference type="ChEBI" id="CHEBI:16389"/>
    </ligand>
</feature>
<evidence type="ECO:0000256" key="4">
    <source>
        <dbReference type="ARBA" id="ARBA00022448"/>
    </source>
</evidence>
<dbReference type="Pfam" id="PF00033">
    <property type="entry name" value="Cytochrome_B"/>
    <property type="match status" value="1"/>
</dbReference>
<keyword evidence="7 18" id="KW-0812">Transmembrane</keyword>
<dbReference type="GO" id="GO:0016491">
    <property type="term" value="F:oxidoreductase activity"/>
    <property type="evidence" value="ECO:0007669"/>
    <property type="project" value="UniProtKB-UniRule"/>
</dbReference>
<comment type="similarity">
    <text evidence="18">Belongs to the cytochrome b family.</text>
</comment>
<feature type="binding site" description="axial binding residue" evidence="17">
    <location>
        <position position="94"/>
    </location>
    <ligand>
        <name>heme b</name>
        <dbReference type="ChEBI" id="CHEBI:60344"/>
        <label>b566</label>
    </ligand>
    <ligandPart>
        <name>Fe</name>
        <dbReference type="ChEBI" id="CHEBI:18248"/>
    </ligandPart>
</feature>
<accession>A0A1X9WD95</accession>
<dbReference type="GeneID" id="32958860"/>
<name>A0A1X9WD95_9BILA</name>
<evidence type="ECO:0000256" key="15">
    <source>
        <dbReference type="ARBA" id="ARBA00023136"/>
    </source>
</evidence>
<dbReference type="CDD" id="cd00284">
    <property type="entry name" value="Cytochrome_b_N"/>
    <property type="match status" value="1"/>
</dbReference>
<gene>
    <name evidence="21" type="primary">cytb</name>
</gene>
<dbReference type="SUPFAM" id="SSF81648">
    <property type="entry name" value="a domain/subunit of cytochrome bc1 complex (Ubiquinol-cytochrome c reductase)"/>
    <property type="match status" value="1"/>
</dbReference>
<evidence type="ECO:0000256" key="13">
    <source>
        <dbReference type="ARBA" id="ARBA00023075"/>
    </source>
</evidence>
<evidence type="ECO:0000256" key="6">
    <source>
        <dbReference type="ARBA" id="ARBA00022660"/>
    </source>
</evidence>
<dbReference type="InterPro" id="IPR005798">
    <property type="entry name" value="Cyt_b/b6_C"/>
</dbReference>
<evidence type="ECO:0000256" key="18">
    <source>
        <dbReference type="RuleBase" id="RU362117"/>
    </source>
</evidence>
<dbReference type="GO" id="GO:0045275">
    <property type="term" value="C:respiratory chain complex III"/>
    <property type="evidence" value="ECO:0007669"/>
    <property type="project" value="InterPro"/>
</dbReference>
<feature type="binding site" description="axial binding residue" evidence="17">
    <location>
        <position position="179"/>
    </location>
    <ligand>
        <name>heme b</name>
        <dbReference type="ChEBI" id="CHEBI:60344"/>
        <label>b562</label>
    </ligand>
    <ligandPart>
        <name>Fe</name>
        <dbReference type="ChEBI" id="CHEBI:18248"/>
    </ligandPart>
</feature>
<dbReference type="SUPFAM" id="SSF81342">
    <property type="entry name" value="Transmembrane di-heme cytochromes"/>
    <property type="match status" value="1"/>
</dbReference>
<evidence type="ECO:0000256" key="1">
    <source>
        <dbReference type="ARBA" id="ARBA00002566"/>
    </source>
</evidence>
<evidence type="ECO:0000313" key="21">
    <source>
        <dbReference type="EMBL" id="ARS00897.1"/>
    </source>
</evidence>
<evidence type="ECO:0000256" key="8">
    <source>
        <dbReference type="ARBA" id="ARBA00022723"/>
    </source>
</evidence>
<feature type="transmembrane region" description="Helical" evidence="18">
    <location>
        <begin position="110"/>
        <end position="130"/>
    </location>
</feature>
<dbReference type="InterPro" id="IPR030689">
    <property type="entry name" value="Cytochrome_b"/>
</dbReference>
<dbReference type="GO" id="GO:0008121">
    <property type="term" value="F:quinol-cytochrome-c reductase activity"/>
    <property type="evidence" value="ECO:0007669"/>
    <property type="project" value="InterPro"/>
</dbReference>
<feature type="transmembrane region" description="Helical" evidence="18">
    <location>
        <begin position="343"/>
        <end position="361"/>
    </location>
</feature>
<feature type="transmembrane region" description="Helical" evidence="18">
    <location>
        <begin position="319"/>
        <end position="336"/>
    </location>
</feature>
<dbReference type="GO" id="GO:0005743">
    <property type="term" value="C:mitochondrial inner membrane"/>
    <property type="evidence" value="ECO:0007669"/>
    <property type="project" value="UniProtKB-SubCell"/>
</dbReference>
<feature type="transmembrane region" description="Helical" evidence="18">
    <location>
        <begin position="34"/>
        <end position="53"/>
    </location>
</feature>
<evidence type="ECO:0000256" key="16">
    <source>
        <dbReference type="PIRSR" id="PIRSR038885-1"/>
    </source>
</evidence>
<evidence type="ECO:0000256" key="9">
    <source>
        <dbReference type="ARBA" id="ARBA00022792"/>
    </source>
</evidence>
<sequence length="362" mass="41246">MSKHHPLLKIVSGSLVYLPSPININYFWNWGSMLGVLLIFQIVSGLLLASHYSSELSSAFNSIDHIMRDVNWGWLIRILHLNTASFFFLGLFIHIGRGLYHGSFFLSETWNLGVVIFFLSVITAFVGYVLPWGQMSFWGATVITNLLSALPIIGSNLVNFVWGGFAVGAPTLSRFFMLHFCFPFILMGLIILHLFFLHASGSSNPLNFSSKINLIAFHWFFSSKDFWFFFLFFSLGEIFIFLFPFLLGDPENFILANPMSTPTHIVPEWYFLFAYAILRSIPNKLLGVIFLGLSILILFLPPLLSNARGTLAFHVGKQYWFFIFIGIFLILTWLGGQVVEAPFIFLGQCFLVLYFVAFFLIL</sequence>
<dbReference type="PANTHER" id="PTHR19271:SF16">
    <property type="entry name" value="CYTOCHROME B"/>
    <property type="match status" value="1"/>
</dbReference>
<keyword evidence="5 17" id="KW-0349">Heme</keyword>
<feature type="domain" description="Cytochrome b/b6 N-terminal region profile" evidence="19">
    <location>
        <begin position="1"/>
        <end position="206"/>
    </location>
</feature>
<keyword evidence="8 17" id="KW-0479">Metal-binding</keyword>
<feature type="transmembrane region" description="Helical" evidence="18">
    <location>
        <begin position="226"/>
        <end position="247"/>
    </location>
</feature>
<feature type="domain" description="Cytochrome b/b6 C-terminal region profile" evidence="20">
    <location>
        <begin position="207"/>
        <end position="362"/>
    </location>
</feature>
<evidence type="ECO:0000256" key="5">
    <source>
        <dbReference type="ARBA" id="ARBA00022617"/>
    </source>
</evidence>
<comment type="function">
    <text evidence="1 18">Component of the ubiquinol-cytochrome c reductase complex (complex III or cytochrome b-c1 complex) that is part of the mitochondrial respiratory chain. The b-c1 complex mediates electron transfer from ubiquinol to cytochrome c. Contributes to the generation of a proton gradient across the mitochondrial membrane that is then used for ATP synthesis.</text>
</comment>
<dbReference type="InterPro" id="IPR048259">
    <property type="entry name" value="Cytochrome_b_N_euk/bac"/>
</dbReference>
<dbReference type="Gene3D" id="1.20.810.10">
    <property type="entry name" value="Cytochrome Bc1 Complex, Chain C"/>
    <property type="match status" value="1"/>
</dbReference>
<keyword evidence="11 18" id="KW-1133">Transmembrane helix</keyword>
<keyword evidence="12 17" id="KW-0408">Iron</keyword>
<evidence type="ECO:0000256" key="12">
    <source>
        <dbReference type="ARBA" id="ARBA00023004"/>
    </source>
</evidence>
<dbReference type="PROSITE" id="PS51002">
    <property type="entry name" value="CYTB_NTER"/>
    <property type="match status" value="1"/>
</dbReference>
<dbReference type="Pfam" id="PF00032">
    <property type="entry name" value="Cytochrom_B_C"/>
    <property type="match status" value="1"/>
</dbReference>
<evidence type="ECO:0000259" key="20">
    <source>
        <dbReference type="PROSITE" id="PS51003"/>
    </source>
</evidence>
<comment type="cofactor">
    <cofactor evidence="17">
        <name>heme</name>
        <dbReference type="ChEBI" id="CHEBI:30413"/>
    </cofactor>
    <text evidence="17">Binds 2 heme groups non-covalently.</text>
</comment>
<reference evidence="21" key="1">
    <citation type="journal article" date="2017" name="Sci. Rep.">
        <title>The mitochondrial genomes of the acoelomorph worms Paratomella rubra, Isodiametra pulchra and Archaphanostoma ylvae.</title>
        <authorList>
            <person name="Robertson H.E."/>
            <person name="Lapraz F."/>
            <person name="Egger B."/>
            <person name="Telford M.J."/>
            <person name="Schiffer P.H."/>
        </authorList>
    </citation>
    <scope>NUCLEOTIDE SEQUENCE</scope>
</reference>
<evidence type="ECO:0000256" key="10">
    <source>
        <dbReference type="ARBA" id="ARBA00022982"/>
    </source>
</evidence>
<evidence type="ECO:0000256" key="7">
    <source>
        <dbReference type="ARBA" id="ARBA00022692"/>
    </source>
</evidence>
<comment type="subcellular location">
    <subcellularLocation>
        <location evidence="2">Mitochondrion inner membrane</location>
        <topology evidence="2">Multi-pass membrane protein</topology>
    </subcellularLocation>
</comment>
<dbReference type="GO" id="GO:0006122">
    <property type="term" value="P:mitochondrial electron transport, ubiquinol to cytochrome c"/>
    <property type="evidence" value="ECO:0007669"/>
    <property type="project" value="TreeGrafter"/>
</dbReference>
<evidence type="ECO:0000256" key="11">
    <source>
        <dbReference type="ARBA" id="ARBA00022989"/>
    </source>
</evidence>
<keyword evidence="4 18" id="KW-0813">Transport</keyword>
<dbReference type="GO" id="GO:0046872">
    <property type="term" value="F:metal ion binding"/>
    <property type="evidence" value="ECO:0007669"/>
    <property type="project" value="UniProtKB-UniRule"/>
</dbReference>
<dbReference type="InterPro" id="IPR005797">
    <property type="entry name" value="Cyt_b/b6_N"/>
</dbReference>
<keyword evidence="13" id="KW-0830">Ubiquinone</keyword>
<proteinExistence type="inferred from homology"/>
<protein>
    <recommendedName>
        <fullName evidence="3 18">Cytochrome b</fullName>
    </recommendedName>
</protein>
<dbReference type="RefSeq" id="YP_009380094.1">
    <property type="nucleotide sequence ID" value="NC_034947.1"/>
</dbReference>
<dbReference type="InterPro" id="IPR027387">
    <property type="entry name" value="Cytb/b6-like_sf"/>
</dbReference>
<keyword evidence="15 18" id="KW-0472">Membrane</keyword>
<evidence type="ECO:0000256" key="17">
    <source>
        <dbReference type="PIRSR" id="PIRSR038885-2"/>
    </source>
</evidence>
<dbReference type="PANTHER" id="PTHR19271">
    <property type="entry name" value="CYTOCHROME B"/>
    <property type="match status" value="1"/>
</dbReference>
<keyword evidence="6 18" id="KW-0679">Respiratory chain</keyword>
<feature type="transmembrane region" description="Helical" evidence="18">
    <location>
        <begin position="175"/>
        <end position="197"/>
    </location>
</feature>
<dbReference type="AlphaFoldDB" id="A0A1X9WD95"/>
<evidence type="ECO:0000256" key="14">
    <source>
        <dbReference type="ARBA" id="ARBA00023128"/>
    </source>
</evidence>
<evidence type="ECO:0000256" key="2">
    <source>
        <dbReference type="ARBA" id="ARBA00004448"/>
    </source>
</evidence>
<dbReference type="InterPro" id="IPR016174">
    <property type="entry name" value="Di-haem_cyt_TM"/>
</dbReference>
<comment type="cofactor">
    <cofactor evidence="18">
        <name>heme b</name>
        <dbReference type="ChEBI" id="CHEBI:60344"/>
    </cofactor>
    <text evidence="18">Binds 2 heme groups non-covalently.</text>
</comment>
<evidence type="ECO:0000259" key="19">
    <source>
        <dbReference type="PROSITE" id="PS51002"/>
    </source>
</evidence>
<organism evidence="21">
    <name type="scientific">Baltalimania ylvae</name>
    <dbReference type="NCBI Taxonomy" id="3341436"/>
    <lineage>
        <taxon>Eukaryota</taxon>
        <taxon>Metazoa</taxon>
        <taxon>Xenacoelomorpha</taxon>
        <taxon>Acoelomorpha</taxon>
        <taxon>Acoela</taxon>
        <taxon>Isodiametridae</taxon>
        <taxon>Baltalimania</taxon>
    </lineage>
</organism>
<dbReference type="PROSITE" id="PS51003">
    <property type="entry name" value="CYTB_CTER"/>
    <property type="match status" value="1"/>
</dbReference>
<keyword evidence="9" id="KW-0999">Mitochondrion inner membrane</keyword>
<dbReference type="PIRSF" id="PIRSF038885">
    <property type="entry name" value="COB"/>
    <property type="match status" value="1"/>
</dbReference>
<keyword evidence="14 18" id="KW-0496">Mitochondrion</keyword>
<feature type="binding site" description="axial binding residue" evidence="17">
    <location>
        <position position="80"/>
    </location>
    <ligand>
        <name>heme b</name>
        <dbReference type="ChEBI" id="CHEBI:60344"/>
        <label>b562</label>
    </ligand>
    <ligandPart>
        <name>Fe</name>
        <dbReference type="ChEBI" id="CHEBI:18248"/>
    </ligandPart>
</feature>
<feature type="transmembrane region" description="Helical" evidence="18">
    <location>
        <begin position="142"/>
        <end position="163"/>
    </location>
</feature>
<keyword evidence="10 18" id="KW-0249">Electron transport</keyword>
<evidence type="ECO:0000256" key="3">
    <source>
        <dbReference type="ARBA" id="ARBA00013531"/>
    </source>
</evidence>
<feature type="transmembrane region" description="Helical" evidence="18">
    <location>
        <begin position="74"/>
        <end position="95"/>
    </location>
</feature>
<feature type="transmembrane region" description="Helical" evidence="18">
    <location>
        <begin position="285"/>
        <end position="304"/>
    </location>
</feature>
<feature type="transmembrane region" description="Helical" evidence="18">
    <location>
        <begin position="259"/>
        <end position="278"/>
    </location>
</feature>
<feature type="binding site" description="axial binding residue" evidence="17">
    <location>
        <position position="193"/>
    </location>
    <ligand>
        <name>heme b</name>
        <dbReference type="ChEBI" id="CHEBI:60344"/>
        <label>b566</label>
    </ligand>
    <ligandPart>
        <name>Fe</name>
        <dbReference type="ChEBI" id="CHEBI:18248"/>
    </ligandPart>
</feature>
<dbReference type="InterPro" id="IPR036150">
    <property type="entry name" value="Cyt_b/b6_C_sf"/>
</dbReference>
<geneLocation type="mitochondrion" evidence="21"/>